<keyword evidence="5 8" id="KW-0812">Transmembrane</keyword>
<comment type="subcellular location">
    <subcellularLocation>
        <location evidence="1">Cell membrane</location>
        <topology evidence="1">Multi-pass membrane protein</topology>
    </subcellularLocation>
</comment>
<feature type="transmembrane region" description="Helical" evidence="8">
    <location>
        <begin position="136"/>
        <end position="156"/>
    </location>
</feature>
<evidence type="ECO:0000256" key="4">
    <source>
        <dbReference type="ARBA" id="ARBA00022475"/>
    </source>
</evidence>
<feature type="transmembrane region" description="Helical" evidence="8">
    <location>
        <begin position="24"/>
        <end position="45"/>
    </location>
</feature>
<dbReference type="RefSeq" id="WP_007007394.1">
    <property type="nucleotide sequence ID" value="NZ_AJXZ01000006.1"/>
</dbReference>
<dbReference type="Proteomes" id="UP000004622">
    <property type="component" value="Unassembled WGS sequence"/>
</dbReference>
<evidence type="ECO:0000256" key="6">
    <source>
        <dbReference type="ARBA" id="ARBA00022989"/>
    </source>
</evidence>
<keyword evidence="7 8" id="KW-0472">Membrane</keyword>
<comment type="caution">
    <text evidence="9">The sequence shown here is derived from an EMBL/GenBank/DDBJ whole genome shotgun (WGS) entry which is preliminary data.</text>
</comment>
<evidence type="ECO:0000256" key="5">
    <source>
        <dbReference type="ARBA" id="ARBA00022692"/>
    </source>
</evidence>
<evidence type="ECO:0000313" key="10">
    <source>
        <dbReference type="Proteomes" id="UP000004622"/>
    </source>
</evidence>
<keyword evidence="3" id="KW-0813">Transport</keyword>
<feature type="transmembrane region" description="Helical" evidence="8">
    <location>
        <begin position="111"/>
        <end position="130"/>
    </location>
</feature>
<keyword evidence="6 8" id="KW-1133">Transmembrane helix</keyword>
<feature type="transmembrane region" description="Helical" evidence="8">
    <location>
        <begin position="329"/>
        <end position="350"/>
    </location>
</feature>
<name>I5C594_9HYPH</name>
<gene>
    <name evidence="9" type="ORF">A33O_03985</name>
</gene>
<dbReference type="Gene3D" id="1.10.3470.10">
    <property type="entry name" value="ABC transporter involved in vitamin B12 uptake, BtuC"/>
    <property type="match status" value="1"/>
</dbReference>
<dbReference type="PATRIC" id="fig|1189611.3.peg.820"/>
<sequence>MTVIAQGLDRRLALFLPGGLKIRLVDLSAFCGLLLATLVTLAFSLSVGTTDLGPLAIVRALVSGPGGSDAAFAIWDVRLPRILMGLMVGWCIALTGAMLQSLSQNPLADPGLLGLSQGSLTTIMIALVFFPVFPQAVLPLAALAGGLAVGCLLIALVGRSNANGMSILLMGIAIETSLSSITTILVLYTPPEVSQALGDWMAGSLFRSSWSALAAFMPWCVVSLPIILFLGRRLRSYDLGDQMAMALGEPVRYSKPLILLAAVLLTSASVTAVGPLVFLGIMAPHIANFIAPASGRARLVLSAMVGGLLVIAADALTRALIGEIAMPTGLSIVLIGVPVFIVTLRLRALARRATH</sequence>
<feature type="transmembrane region" description="Helical" evidence="8">
    <location>
        <begin position="168"/>
        <end position="189"/>
    </location>
</feature>
<evidence type="ECO:0000256" key="7">
    <source>
        <dbReference type="ARBA" id="ARBA00023136"/>
    </source>
</evidence>
<feature type="transmembrane region" description="Helical" evidence="8">
    <location>
        <begin position="209"/>
        <end position="230"/>
    </location>
</feature>
<evidence type="ECO:0000313" key="9">
    <source>
        <dbReference type="EMBL" id="EIM76996.1"/>
    </source>
</evidence>
<evidence type="ECO:0000256" key="8">
    <source>
        <dbReference type="SAM" id="Phobius"/>
    </source>
</evidence>
<dbReference type="GO" id="GO:0022857">
    <property type="term" value="F:transmembrane transporter activity"/>
    <property type="evidence" value="ECO:0007669"/>
    <property type="project" value="InterPro"/>
</dbReference>
<evidence type="ECO:0000256" key="2">
    <source>
        <dbReference type="ARBA" id="ARBA00007935"/>
    </source>
</evidence>
<dbReference type="SUPFAM" id="SSF81345">
    <property type="entry name" value="ABC transporter involved in vitamin B12 uptake, BtuC"/>
    <property type="match status" value="1"/>
</dbReference>
<dbReference type="GO" id="GO:0005886">
    <property type="term" value="C:plasma membrane"/>
    <property type="evidence" value="ECO:0007669"/>
    <property type="project" value="UniProtKB-SubCell"/>
</dbReference>
<dbReference type="EMBL" id="AJXZ01000006">
    <property type="protein sequence ID" value="EIM76996.1"/>
    <property type="molecule type" value="Genomic_DNA"/>
</dbReference>
<protein>
    <submittedName>
        <fullName evidence="9">Iron ABC transporter permease</fullName>
    </submittedName>
</protein>
<dbReference type="AlphaFoldDB" id="I5C594"/>
<proteinExistence type="inferred from homology"/>
<dbReference type="PANTHER" id="PTHR30472:SF24">
    <property type="entry name" value="FERRIC ENTEROBACTIN TRANSPORT SYSTEM PERMEASE PROTEIN FEPG"/>
    <property type="match status" value="1"/>
</dbReference>
<keyword evidence="4" id="KW-1003">Cell membrane</keyword>
<feature type="transmembrane region" description="Helical" evidence="8">
    <location>
        <begin position="82"/>
        <end position="99"/>
    </location>
</feature>
<dbReference type="GO" id="GO:0033214">
    <property type="term" value="P:siderophore-iron import into cell"/>
    <property type="evidence" value="ECO:0007669"/>
    <property type="project" value="TreeGrafter"/>
</dbReference>
<feature type="transmembrane region" description="Helical" evidence="8">
    <location>
        <begin position="257"/>
        <end position="287"/>
    </location>
</feature>
<dbReference type="CDD" id="cd06550">
    <property type="entry name" value="TM_ABC_iron-siderophores_like"/>
    <property type="match status" value="1"/>
</dbReference>
<dbReference type="InterPro" id="IPR000522">
    <property type="entry name" value="ABC_transptr_permease_BtuC"/>
</dbReference>
<dbReference type="Pfam" id="PF01032">
    <property type="entry name" value="FecCD"/>
    <property type="match status" value="1"/>
</dbReference>
<accession>I5C594</accession>
<organism evidence="9 10">
    <name type="scientific">Nitratireductor aquibiodomus RA22</name>
    <dbReference type="NCBI Taxonomy" id="1189611"/>
    <lineage>
        <taxon>Bacteria</taxon>
        <taxon>Pseudomonadati</taxon>
        <taxon>Pseudomonadota</taxon>
        <taxon>Alphaproteobacteria</taxon>
        <taxon>Hyphomicrobiales</taxon>
        <taxon>Phyllobacteriaceae</taxon>
        <taxon>Nitratireductor</taxon>
    </lineage>
</organism>
<dbReference type="PANTHER" id="PTHR30472">
    <property type="entry name" value="FERRIC ENTEROBACTIN TRANSPORT SYSTEM PERMEASE PROTEIN"/>
    <property type="match status" value="1"/>
</dbReference>
<evidence type="ECO:0000256" key="3">
    <source>
        <dbReference type="ARBA" id="ARBA00022448"/>
    </source>
</evidence>
<evidence type="ECO:0000256" key="1">
    <source>
        <dbReference type="ARBA" id="ARBA00004651"/>
    </source>
</evidence>
<comment type="similarity">
    <text evidence="2">Belongs to the binding-protein-dependent transport system permease family. FecCD subfamily.</text>
</comment>
<dbReference type="InterPro" id="IPR037294">
    <property type="entry name" value="ABC_BtuC-like"/>
</dbReference>
<reference evidence="9 10" key="1">
    <citation type="journal article" date="2012" name="J. Bacteriol.">
        <title>Genome Sequence of Nitratireductor aquibiodomus Strain RA22.</title>
        <authorList>
            <person name="Singh A."/>
            <person name="Jangir P.K."/>
            <person name="Kumari C."/>
            <person name="Sharma R."/>
        </authorList>
    </citation>
    <scope>NUCLEOTIDE SEQUENCE [LARGE SCALE GENOMIC DNA]</scope>
    <source>
        <strain evidence="9 10">RA22</strain>
    </source>
</reference>